<keyword evidence="3" id="KW-1185">Reference proteome</keyword>
<dbReference type="GO" id="GO:0008017">
    <property type="term" value="F:microtubule binding"/>
    <property type="evidence" value="ECO:0007669"/>
    <property type="project" value="InterPro"/>
</dbReference>
<sequence>MDKISDLSKKELLDLISQAILSKNVDNRDACNDHSSSTLNVHNDTRLNDDHSNSFCSTHKTHVKIESDDSLETIYVQSKNSPTVNIGSTTSSPAKIVKPFQIPIHSITTKLDDIQKLVHLLGNNDNNSSLQRFYTSLNATMDDYNLELLKRKDLMNSDFIKSLETITKIFQITSKFSPIENVNESVLTPTIRKMIMDYNSNIFKSLEAYCINNDTSMLTLNNDIEENLIRLIPVLSSQLLTFNKQLKTFYNLYELVDDYTLIDQSFLEILPTKEDINLFKEINKATDIKIILQTNFSKINPLLIDQLNSEIRSLEDYINLKLTSLKNLIQEVANLNHELYTQNEQEYFNIPSYINNNELLLTKTGIKSNTFDYYEDKLHELKDLKSERESILNSYMSKTEQLWSILRPNSTEIQSFLTSNHNLYLHSLKNFEALLNELEVEKLKNIKTFIISSREKIEGFWKVLMYDEESKHRFQDFFVNDTQKFDEELLTSHSNELERLRKESEQLKPLLLLISQLDDLIAEKLELDKSLKDPSRLLKRNSFQILKQEERTQRKLQRCFPQLIEEIKIKIEEFQTMHCRIFKLNGEPYLNKLQEIENTFIFGKRKSFRSTPASLQKRNNSKRVTKPQISPKRSFVTPSRSIIRKLDPDQMTNPFLSHEPTPLKTNTKTPTSALGSKFNFTSSNVLTQDNRSPPKLNLNASTKITTFSSGIKRRPMGIISPSYSNNENIPTRVFQNIQKKTSPLRLTKRHANSIPVEELSDSILDYSDNEASNLNKENIPASNNELFQHKKYFLPTTIDLKKSTPQTQHYNLSLDSETF</sequence>
<proteinExistence type="predicted"/>
<evidence type="ECO:0000313" key="3">
    <source>
        <dbReference type="Proteomes" id="UP000307173"/>
    </source>
</evidence>
<comment type="caution">
    <text evidence="2">The sequence shown here is derived from an EMBL/GenBank/DDBJ whole genome shotgun (WGS) entry which is preliminary data.</text>
</comment>
<accession>A0A4T0X065</accession>
<dbReference type="GO" id="GO:1990023">
    <property type="term" value="C:mitotic spindle midzone"/>
    <property type="evidence" value="ECO:0007669"/>
    <property type="project" value="TreeGrafter"/>
</dbReference>
<dbReference type="OrthoDB" id="642895at2759"/>
<feature type="region of interest" description="Disordered" evidence="1">
    <location>
        <begin position="650"/>
        <end position="669"/>
    </location>
</feature>
<dbReference type="InterPro" id="IPR007145">
    <property type="entry name" value="MAP65_Ase1_PRC1"/>
</dbReference>
<dbReference type="PANTHER" id="PTHR19321:SF41">
    <property type="entry name" value="FASCETTO-RELATED"/>
    <property type="match status" value="1"/>
</dbReference>
<dbReference type="Proteomes" id="UP000307173">
    <property type="component" value="Unassembled WGS sequence"/>
</dbReference>
<dbReference type="Gene3D" id="1.20.58.1520">
    <property type="match status" value="1"/>
</dbReference>
<dbReference type="PANTHER" id="PTHR19321">
    <property type="entry name" value="PROTEIN REGULATOR OF CYTOKINESIS 1 PRC1-RELATED"/>
    <property type="match status" value="1"/>
</dbReference>
<reference evidence="2 3" key="1">
    <citation type="journal article" date="2019" name="Front. Genet.">
        <title>Whole-Genome Sequencing of the Opportunistic Yeast Pathogen Candida inconspicua Uncovers Its Hybrid Origin.</title>
        <authorList>
            <person name="Mixao V."/>
            <person name="Hansen A.P."/>
            <person name="Saus E."/>
            <person name="Boekhout T."/>
            <person name="Lass-Florl C."/>
            <person name="Gabaldon T."/>
        </authorList>
    </citation>
    <scope>NUCLEOTIDE SEQUENCE [LARGE SCALE GENOMIC DNA]</scope>
    <source>
        <strain evidence="2 3">CBS 180</strain>
    </source>
</reference>
<dbReference type="GO" id="GO:0051256">
    <property type="term" value="P:mitotic spindle midzone assembly"/>
    <property type="evidence" value="ECO:0007669"/>
    <property type="project" value="TreeGrafter"/>
</dbReference>
<protein>
    <recommendedName>
        <fullName evidence="4">Anaphase spindle elongation protein</fullName>
    </recommendedName>
</protein>
<dbReference type="GO" id="GO:0005737">
    <property type="term" value="C:cytoplasm"/>
    <property type="evidence" value="ECO:0007669"/>
    <property type="project" value="TreeGrafter"/>
</dbReference>
<evidence type="ECO:0000256" key="1">
    <source>
        <dbReference type="SAM" id="MobiDB-lite"/>
    </source>
</evidence>
<dbReference type="AlphaFoldDB" id="A0A4T0X065"/>
<organism evidence="2 3">
    <name type="scientific">Pichia inconspicua</name>
    <dbReference type="NCBI Taxonomy" id="52247"/>
    <lineage>
        <taxon>Eukaryota</taxon>
        <taxon>Fungi</taxon>
        <taxon>Dikarya</taxon>
        <taxon>Ascomycota</taxon>
        <taxon>Saccharomycotina</taxon>
        <taxon>Pichiomycetes</taxon>
        <taxon>Pichiales</taxon>
        <taxon>Pichiaceae</taxon>
        <taxon>Pichia</taxon>
    </lineage>
</organism>
<name>A0A4T0X065_9ASCO</name>
<dbReference type="STRING" id="52247.A0A4T0X065"/>
<evidence type="ECO:0000313" key="2">
    <source>
        <dbReference type="EMBL" id="TID24714.1"/>
    </source>
</evidence>
<dbReference type="Pfam" id="PF03999">
    <property type="entry name" value="MAP65_ASE1"/>
    <property type="match status" value="1"/>
</dbReference>
<gene>
    <name evidence="2" type="ORF">CANINC_003006</name>
</gene>
<dbReference type="EMBL" id="SELW01000489">
    <property type="protein sequence ID" value="TID24714.1"/>
    <property type="molecule type" value="Genomic_DNA"/>
</dbReference>
<feature type="region of interest" description="Disordered" evidence="1">
    <location>
        <begin position="611"/>
        <end position="636"/>
    </location>
</feature>
<feature type="compositionally biased region" description="Low complexity" evidence="1">
    <location>
        <begin position="660"/>
        <end position="669"/>
    </location>
</feature>
<evidence type="ECO:0008006" key="4">
    <source>
        <dbReference type="Google" id="ProtNLM"/>
    </source>
</evidence>